<dbReference type="GeneID" id="80452204"/>
<evidence type="ECO:0000256" key="3">
    <source>
        <dbReference type="ARBA" id="ARBA00022723"/>
    </source>
</evidence>
<keyword evidence="3 5" id="KW-0479">Metal-binding</keyword>
<dbReference type="GO" id="GO:0009086">
    <property type="term" value="P:methionine biosynthetic process"/>
    <property type="evidence" value="ECO:0007669"/>
    <property type="project" value="InterPro"/>
</dbReference>
<reference evidence="8 9" key="1">
    <citation type="journal article" date="2016" name="Genome Announc.">
        <title>Complete Genome Sequence of Aurantimicrobium minutum Type Strain KNCT, a Planktonic Ultramicrobacterium Isolated from River Water.</title>
        <authorList>
            <person name="Nakai R."/>
            <person name="Fujisawa T."/>
            <person name="Nakamura Y."/>
            <person name="Nishide H."/>
            <person name="Uchiyama I."/>
            <person name="Baba T."/>
            <person name="Toyoda A."/>
            <person name="Fujiyama A."/>
            <person name="Naganuma T."/>
            <person name="Niki H."/>
        </authorList>
    </citation>
    <scope>NUCLEOTIDE SEQUENCE [LARGE SCALE GENOMIC DNA]</scope>
    <source>
        <strain evidence="8 9">KNC</strain>
    </source>
</reference>
<dbReference type="AlphaFoldDB" id="A0A173LXH2"/>
<evidence type="ECO:0000256" key="5">
    <source>
        <dbReference type="PIRSR" id="PIRSR037505-2"/>
    </source>
</evidence>
<comment type="cofactor">
    <cofactor evidence="5">
        <name>Zn(2+)</name>
        <dbReference type="ChEBI" id="CHEBI:29105"/>
    </cofactor>
    <text evidence="5">Binds 1 zinc ion per subunit.</text>
</comment>
<dbReference type="PROSITE" id="PS50970">
    <property type="entry name" value="HCY"/>
    <property type="match status" value="1"/>
</dbReference>
<dbReference type="Pfam" id="PF02574">
    <property type="entry name" value="S-methyl_trans"/>
    <property type="match status" value="1"/>
</dbReference>
<dbReference type="InterPro" id="IPR017226">
    <property type="entry name" value="BHMT-like"/>
</dbReference>
<evidence type="ECO:0000313" key="8">
    <source>
        <dbReference type="EMBL" id="BAU99552.1"/>
    </source>
</evidence>
<dbReference type="Gene3D" id="3.20.20.330">
    <property type="entry name" value="Homocysteine-binding-like domain"/>
    <property type="match status" value="1"/>
</dbReference>
<dbReference type="GO" id="GO:0033528">
    <property type="term" value="P:S-methylmethionine cycle"/>
    <property type="evidence" value="ECO:0007669"/>
    <property type="project" value="TreeGrafter"/>
</dbReference>
<dbReference type="GO" id="GO:0008898">
    <property type="term" value="F:S-adenosylmethionine-homocysteine S-methyltransferase activity"/>
    <property type="evidence" value="ECO:0007669"/>
    <property type="project" value="TreeGrafter"/>
</dbReference>
<feature type="binding site" evidence="6">
    <location>
        <position position="283"/>
    </location>
    <ligand>
        <name>Zn(2+)</name>
        <dbReference type="ChEBI" id="CHEBI:29105"/>
    </ligand>
</feature>
<keyword evidence="2 6" id="KW-0808">Transferase</keyword>
<evidence type="ECO:0000256" key="1">
    <source>
        <dbReference type="ARBA" id="ARBA00022603"/>
    </source>
</evidence>
<dbReference type="SUPFAM" id="SSF82282">
    <property type="entry name" value="Homocysteine S-methyltransferase"/>
    <property type="match status" value="1"/>
</dbReference>
<accession>A0A173LXH2</accession>
<dbReference type="PIRSF" id="PIRSF037505">
    <property type="entry name" value="Betaine_HMT"/>
    <property type="match status" value="1"/>
</dbReference>
<feature type="binding site" evidence="6">
    <location>
        <position position="284"/>
    </location>
    <ligand>
        <name>Zn(2+)</name>
        <dbReference type="ChEBI" id="CHEBI:29105"/>
    </ligand>
</feature>
<proteinExistence type="predicted"/>
<evidence type="ECO:0000256" key="2">
    <source>
        <dbReference type="ARBA" id="ARBA00022679"/>
    </source>
</evidence>
<gene>
    <name evidence="8" type="ORF">AUMI_110100</name>
</gene>
<evidence type="ECO:0000313" key="9">
    <source>
        <dbReference type="Proteomes" id="UP000243847"/>
    </source>
</evidence>
<dbReference type="InterPro" id="IPR036589">
    <property type="entry name" value="HCY_dom_sf"/>
</dbReference>
<evidence type="ECO:0000259" key="7">
    <source>
        <dbReference type="PROSITE" id="PS50970"/>
    </source>
</evidence>
<keyword evidence="1 6" id="KW-0489">Methyltransferase</keyword>
<dbReference type="InterPro" id="IPR003726">
    <property type="entry name" value="HCY_dom"/>
</dbReference>
<protein>
    <submittedName>
        <fullName evidence="8">S-methylmethionine-dependent Homocysteine/selenocysteine methylase</fullName>
    </submittedName>
</protein>
<dbReference type="KEGG" id="amin:AUMI_110100"/>
<dbReference type="GO" id="GO:0032259">
    <property type="term" value="P:methylation"/>
    <property type="evidence" value="ECO:0007669"/>
    <property type="project" value="UniProtKB-KW"/>
</dbReference>
<dbReference type="PANTHER" id="PTHR46015">
    <property type="entry name" value="ZGC:172121"/>
    <property type="match status" value="1"/>
</dbReference>
<dbReference type="PANTHER" id="PTHR46015:SF1">
    <property type="entry name" value="HOMOCYSTEINE S-METHYLTRANSFERASE-LIKE ISOFORM 1"/>
    <property type="match status" value="1"/>
</dbReference>
<dbReference type="OrthoDB" id="9803687at2"/>
<dbReference type="InterPro" id="IPR051486">
    <property type="entry name" value="Hcy_S-methyltransferase"/>
</dbReference>
<dbReference type="Proteomes" id="UP000243847">
    <property type="component" value="Chromosome sequence1"/>
</dbReference>
<dbReference type="GO" id="GO:0008270">
    <property type="term" value="F:zinc ion binding"/>
    <property type="evidence" value="ECO:0007669"/>
    <property type="project" value="InterPro"/>
</dbReference>
<feature type="domain" description="Hcy-binding" evidence="7">
    <location>
        <begin position="3"/>
        <end position="298"/>
    </location>
</feature>
<evidence type="ECO:0000256" key="4">
    <source>
        <dbReference type="ARBA" id="ARBA00022833"/>
    </source>
</evidence>
<keyword evidence="4 5" id="KW-0862">Zinc</keyword>
<name>A0A173LXH2_9MICO</name>
<evidence type="ECO:0000256" key="6">
    <source>
        <dbReference type="PROSITE-ProRule" id="PRU00333"/>
    </source>
</evidence>
<dbReference type="EMBL" id="AP017457">
    <property type="protein sequence ID" value="BAU99552.1"/>
    <property type="molecule type" value="Genomic_DNA"/>
</dbReference>
<dbReference type="RefSeq" id="WP_096382095.1">
    <property type="nucleotide sequence ID" value="NZ_AP017457.1"/>
</dbReference>
<dbReference type="NCBIfam" id="NF007020">
    <property type="entry name" value="PRK09485.1"/>
    <property type="match status" value="1"/>
</dbReference>
<sequence length="298" mass="30930">MLTHDEFVKFVSSPVVIDGGMSTELEHQGCRLEGSLWTAQALLDNPEVIQAAHRAYVDAGAQVVITSSYQISRAGFEEVGLSAADADRALRASVDVARSAVAGSTALVAASVGPYGAILHDGSEYRGNYGLSSKVLRAFHAERLAVLQEAEPDLLAIETIPDALEAQALVDALEEFPGALGWMSFTIGPDGRLWAGHSLAEAAQIAASSPAIAAIGVNCVDPALVSAAIAEIRTVTELPVVIYANGGGTWNSESGVWENADADALVAYASTWISQGARLIGGCCGTHAGDIRQLATSL</sequence>
<organism evidence="8 9">
    <name type="scientific">Aurantimicrobium minutum</name>
    <dbReference type="NCBI Taxonomy" id="708131"/>
    <lineage>
        <taxon>Bacteria</taxon>
        <taxon>Bacillati</taxon>
        <taxon>Actinomycetota</taxon>
        <taxon>Actinomycetes</taxon>
        <taxon>Micrococcales</taxon>
        <taxon>Microbacteriaceae</taxon>
        <taxon>Aurantimicrobium</taxon>
    </lineage>
</organism>
<feature type="binding site" evidence="5 6">
    <location>
        <position position="219"/>
    </location>
    <ligand>
        <name>Zn(2+)</name>
        <dbReference type="ChEBI" id="CHEBI:29105"/>
    </ligand>
</feature>